<sequence>MTLVIENISKKIQNKQVLKNVNFELHKGEIVGLVGRNGAGKTTLFGTLSGELLPDFGRVGLDGIDYLKTTKRHDQLFYIDMPDNWLRYYSPKRIKAILKVAYKDFDEAWYDAEIKRFGLNNSKQIKTYSKGMRALFMIILSFASRAQYILLDEPLDGLDVLIRDQVKQLIVNQVMEQQTTVLIASHNLVELDTLVDRILLLKNQTIDRTFAIDENKDVKKYQLAFVGQELPAFLRETGTIIAQTGHVVTIVFNDFTEDIGIKLASQEFKFVEELPISSEDIFRASFAEEAYAWQQELEGEI</sequence>
<dbReference type="SUPFAM" id="SSF52540">
    <property type="entry name" value="P-loop containing nucleoside triphosphate hydrolases"/>
    <property type="match status" value="1"/>
</dbReference>
<dbReference type="CDD" id="cd03230">
    <property type="entry name" value="ABC_DR_subfamily_A"/>
    <property type="match status" value="1"/>
</dbReference>
<protein>
    <submittedName>
        <fullName evidence="1">Acetoin ABC transporter ATP-binding protein</fullName>
    </submittedName>
</protein>
<dbReference type="Proteomes" id="UP000323274">
    <property type="component" value="Unassembled WGS sequence"/>
</dbReference>
<reference evidence="1 2" key="1">
    <citation type="submission" date="2019-04" db="EMBL/GenBank/DDBJ databases">
        <title>A pseudo-fructophilic Leuconostoc citreum strain F192-5 isolated from peel of satsuma mandarin: the first report for isolation and characterization of strain-dependent fructophilic-like characteristics.</title>
        <authorList>
            <person name="Maeno S."/>
            <person name="Tanizawa Y."/>
            <person name="Kajikawa A."/>
            <person name="Kanesaki Y."/>
            <person name="Kubota E."/>
            <person name="Arita M."/>
            <person name="Leon D."/>
            <person name="Endo A."/>
        </authorList>
    </citation>
    <scope>NUCLEOTIDE SEQUENCE [LARGE SCALE GENOMIC DNA]</scope>
    <source>
        <strain evidence="1 2">F192-5</strain>
    </source>
</reference>
<dbReference type="PROSITE" id="PS50893">
    <property type="entry name" value="ABC_TRANSPORTER_2"/>
    <property type="match status" value="1"/>
</dbReference>
<dbReference type="OMA" id="RIVAYMV"/>
<dbReference type="InterPro" id="IPR003439">
    <property type="entry name" value="ABC_transporter-like_ATP-bd"/>
</dbReference>
<dbReference type="EMBL" id="BJJW01000009">
    <property type="protein sequence ID" value="GDZ84262.1"/>
    <property type="molecule type" value="Genomic_DNA"/>
</dbReference>
<evidence type="ECO:0000313" key="1">
    <source>
        <dbReference type="EMBL" id="GDZ84262.1"/>
    </source>
</evidence>
<organism evidence="1 2">
    <name type="scientific">Leuconostoc citreum</name>
    <dbReference type="NCBI Taxonomy" id="33964"/>
    <lineage>
        <taxon>Bacteria</taxon>
        <taxon>Bacillati</taxon>
        <taxon>Bacillota</taxon>
        <taxon>Bacilli</taxon>
        <taxon>Lactobacillales</taxon>
        <taxon>Lactobacillaceae</taxon>
        <taxon>Leuconostoc</taxon>
    </lineage>
</organism>
<dbReference type="PANTHER" id="PTHR43158">
    <property type="entry name" value="SKFA PEPTIDE EXPORT ATP-BINDING PROTEIN SKFE"/>
    <property type="match status" value="1"/>
</dbReference>
<evidence type="ECO:0000313" key="2">
    <source>
        <dbReference type="Proteomes" id="UP000323274"/>
    </source>
</evidence>
<dbReference type="InterPro" id="IPR017871">
    <property type="entry name" value="ABC_transporter-like_CS"/>
</dbReference>
<dbReference type="AlphaFoldDB" id="A0A5A5U2P4"/>
<dbReference type="SMART" id="SM00382">
    <property type="entry name" value="AAA"/>
    <property type="match status" value="1"/>
</dbReference>
<dbReference type="PANTHER" id="PTHR43158:SF10">
    <property type="entry name" value="ABC TRANSPORTER ATP-BINDING PROTEIN YTRB"/>
    <property type="match status" value="1"/>
</dbReference>
<dbReference type="RefSeq" id="WP_004902349.1">
    <property type="nucleotide sequence ID" value="NZ_BJJW01000009.1"/>
</dbReference>
<keyword evidence="1" id="KW-0547">Nucleotide-binding</keyword>
<dbReference type="Gene3D" id="3.40.50.300">
    <property type="entry name" value="P-loop containing nucleotide triphosphate hydrolases"/>
    <property type="match status" value="1"/>
</dbReference>
<dbReference type="GO" id="GO:0005524">
    <property type="term" value="F:ATP binding"/>
    <property type="evidence" value="ECO:0007669"/>
    <property type="project" value="UniProtKB-KW"/>
</dbReference>
<proteinExistence type="predicted"/>
<dbReference type="GeneID" id="61103046"/>
<name>A0A5A5U2P4_LEUCI</name>
<keyword evidence="1" id="KW-0067">ATP-binding</keyword>
<accession>A0A5A5U2P4</accession>
<dbReference type="GO" id="GO:0016887">
    <property type="term" value="F:ATP hydrolysis activity"/>
    <property type="evidence" value="ECO:0007669"/>
    <property type="project" value="InterPro"/>
</dbReference>
<dbReference type="InterPro" id="IPR003593">
    <property type="entry name" value="AAA+_ATPase"/>
</dbReference>
<dbReference type="Pfam" id="PF00005">
    <property type="entry name" value="ABC_tran"/>
    <property type="match status" value="1"/>
</dbReference>
<comment type="caution">
    <text evidence="1">The sequence shown here is derived from an EMBL/GenBank/DDBJ whole genome shotgun (WGS) entry which is preliminary data.</text>
</comment>
<dbReference type="PROSITE" id="PS00211">
    <property type="entry name" value="ABC_TRANSPORTER_1"/>
    <property type="match status" value="1"/>
</dbReference>
<dbReference type="InterPro" id="IPR027417">
    <property type="entry name" value="P-loop_NTPase"/>
</dbReference>
<gene>
    <name evidence="1" type="ORF">LCIT_15040</name>
</gene>